<dbReference type="AlphaFoldDB" id="A0A067QPZ9"/>
<reference evidence="2 3" key="1">
    <citation type="journal article" date="2014" name="Nat. Commun.">
        <title>Molecular traces of alternative social organization in a termite genome.</title>
        <authorList>
            <person name="Terrapon N."/>
            <person name="Li C."/>
            <person name="Robertson H.M."/>
            <person name="Ji L."/>
            <person name="Meng X."/>
            <person name="Booth W."/>
            <person name="Chen Z."/>
            <person name="Childers C.P."/>
            <person name="Glastad K.M."/>
            <person name="Gokhale K."/>
            <person name="Gowin J."/>
            <person name="Gronenberg W."/>
            <person name="Hermansen R.A."/>
            <person name="Hu H."/>
            <person name="Hunt B.G."/>
            <person name="Huylmans A.K."/>
            <person name="Khalil S.M."/>
            <person name="Mitchell R.D."/>
            <person name="Munoz-Torres M.C."/>
            <person name="Mustard J.A."/>
            <person name="Pan H."/>
            <person name="Reese J.T."/>
            <person name="Scharf M.E."/>
            <person name="Sun F."/>
            <person name="Vogel H."/>
            <person name="Xiao J."/>
            <person name="Yang W."/>
            <person name="Yang Z."/>
            <person name="Yang Z."/>
            <person name="Zhou J."/>
            <person name="Zhu J."/>
            <person name="Brent C.S."/>
            <person name="Elsik C.G."/>
            <person name="Goodisman M.A."/>
            <person name="Liberles D.A."/>
            <person name="Roe R.M."/>
            <person name="Vargo E.L."/>
            <person name="Vilcinskas A."/>
            <person name="Wang J."/>
            <person name="Bornberg-Bauer E."/>
            <person name="Korb J."/>
            <person name="Zhang G."/>
            <person name="Liebig J."/>
        </authorList>
    </citation>
    <scope>NUCLEOTIDE SEQUENCE [LARGE SCALE GENOMIC DNA]</scope>
    <source>
        <tissue evidence="2">Whole organism</tissue>
    </source>
</reference>
<evidence type="ECO:0000256" key="1">
    <source>
        <dbReference type="SAM" id="MobiDB-lite"/>
    </source>
</evidence>
<sequence length="53" mass="5944">MKQSVPEDDLGLDPPTLKAARKHPGPNPMQLCGLVFLQVRRRYGNPSPYVIEL</sequence>
<feature type="region of interest" description="Disordered" evidence="1">
    <location>
        <begin position="1"/>
        <end position="25"/>
    </location>
</feature>
<accession>A0A067QPZ9</accession>
<name>A0A067QPZ9_ZOONE</name>
<evidence type="ECO:0000313" key="3">
    <source>
        <dbReference type="Proteomes" id="UP000027135"/>
    </source>
</evidence>
<organism evidence="2 3">
    <name type="scientific">Zootermopsis nevadensis</name>
    <name type="common">Dampwood termite</name>
    <dbReference type="NCBI Taxonomy" id="136037"/>
    <lineage>
        <taxon>Eukaryota</taxon>
        <taxon>Metazoa</taxon>
        <taxon>Ecdysozoa</taxon>
        <taxon>Arthropoda</taxon>
        <taxon>Hexapoda</taxon>
        <taxon>Insecta</taxon>
        <taxon>Pterygota</taxon>
        <taxon>Neoptera</taxon>
        <taxon>Polyneoptera</taxon>
        <taxon>Dictyoptera</taxon>
        <taxon>Blattodea</taxon>
        <taxon>Blattoidea</taxon>
        <taxon>Termitoidae</taxon>
        <taxon>Termopsidae</taxon>
        <taxon>Zootermopsis</taxon>
    </lineage>
</organism>
<feature type="compositionally biased region" description="Acidic residues" evidence="1">
    <location>
        <begin position="1"/>
        <end position="11"/>
    </location>
</feature>
<proteinExistence type="predicted"/>
<dbReference type="InParanoid" id="A0A067QPZ9"/>
<keyword evidence="3" id="KW-1185">Reference proteome</keyword>
<dbReference type="Proteomes" id="UP000027135">
    <property type="component" value="Unassembled WGS sequence"/>
</dbReference>
<protein>
    <submittedName>
        <fullName evidence="2">Uncharacterized protein</fullName>
    </submittedName>
</protein>
<dbReference type="EMBL" id="KK853073">
    <property type="protein sequence ID" value="KDR11779.1"/>
    <property type="molecule type" value="Genomic_DNA"/>
</dbReference>
<gene>
    <name evidence="2" type="ORF">L798_14283</name>
</gene>
<evidence type="ECO:0000313" key="2">
    <source>
        <dbReference type="EMBL" id="KDR11779.1"/>
    </source>
</evidence>